<protein>
    <submittedName>
        <fullName evidence="2">Phosphatase PAP2 family protein</fullName>
    </submittedName>
</protein>
<organism evidence="2 3">
    <name type="scientific">Blautia stercoris</name>
    <dbReference type="NCBI Taxonomy" id="871664"/>
    <lineage>
        <taxon>Bacteria</taxon>
        <taxon>Bacillati</taxon>
        <taxon>Bacillota</taxon>
        <taxon>Clostridia</taxon>
        <taxon>Lachnospirales</taxon>
        <taxon>Lachnospiraceae</taxon>
        <taxon>Blautia</taxon>
    </lineage>
</organism>
<reference evidence="2 3" key="1">
    <citation type="submission" date="2020-08" db="EMBL/GenBank/DDBJ databases">
        <title>Genome public.</title>
        <authorList>
            <person name="Liu C."/>
            <person name="Sun Q."/>
        </authorList>
    </citation>
    <scope>NUCLEOTIDE SEQUENCE [LARGE SCALE GENOMIC DNA]</scope>
    <source>
        <strain evidence="2 3">3_YM_SP_D4_24.mj</strain>
    </source>
</reference>
<sequence length="217" mass="25712">MKLLKKYQHVWIVPVYGIFYLWAFQYLEQRNVKAHIIHLKLDDMIPFCEYFIIPYLMWFLYIALTVGYFAFINKNKQEYYQLIFTLGLGMTLFLVVSYFYPNGQDLRPHLTGDGFFISLVRHLYRIDTPTNILPSIHVFNSVACCIAICRHNSFKHPRTVKIVTFVLSVLIILATVFLKQHTLIDVFSAFALNIVAYQMFYKPHPVRQKQPEQIFLK</sequence>
<feature type="transmembrane region" description="Helical" evidence="1">
    <location>
        <begin position="79"/>
        <end position="100"/>
    </location>
</feature>
<evidence type="ECO:0000256" key="1">
    <source>
        <dbReference type="SAM" id="Phobius"/>
    </source>
</evidence>
<feature type="transmembrane region" description="Helical" evidence="1">
    <location>
        <begin position="162"/>
        <end position="178"/>
    </location>
</feature>
<comment type="caution">
    <text evidence="2">The sequence shown here is derived from an EMBL/GenBank/DDBJ whole genome shotgun (WGS) entry which is preliminary data.</text>
</comment>
<keyword evidence="3" id="KW-1185">Reference proteome</keyword>
<dbReference type="EMBL" id="JACRTP010000002">
    <property type="protein sequence ID" value="MBC8627960.1"/>
    <property type="molecule type" value="Genomic_DNA"/>
</dbReference>
<name>A0ABR7PAX8_9FIRM</name>
<feature type="transmembrane region" description="Helical" evidence="1">
    <location>
        <begin position="7"/>
        <end position="24"/>
    </location>
</feature>
<feature type="transmembrane region" description="Helical" evidence="1">
    <location>
        <begin position="132"/>
        <end position="150"/>
    </location>
</feature>
<gene>
    <name evidence="2" type="ORF">H8712_04930</name>
</gene>
<evidence type="ECO:0000313" key="2">
    <source>
        <dbReference type="EMBL" id="MBC8627960.1"/>
    </source>
</evidence>
<keyword evidence="1" id="KW-0472">Membrane</keyword>
<keyword evidence="1" id="KW-0812">Transmembrane</keyword>
<evidence type="ECO:0000313" key="3">
    <source>
        <dbReference type="Proteomes" id="UP000661649"/>
    </source>
</evidence>
<dbReference type="Proteomes" id="UP000661649">
    <property type="component" value="Unassembled WGS sequence"/>
</dbReference>
<dbReference type="RefSeq" id="WP_022303311.1">
    <property type="nucleotide sequence ID" value="NZ_DAWEED010000149.1"/>
</dbReference>
<proteinExistence type="predicted"/>
<accession>A0ABR7PAX8</accession>
<feature type="transmembrane region" description="Helical" evidence="1">
    <location>
        <begin position="50"/>
        <end position="72"/>
    </location>
</feature>
<keyword evidence="1" id="KW-1133">Transmembrane helix</keyword>